<evidence type="ECO:0000313" key="1">
    <source>
        <dbReference type="EMBL" id="SMB84631.1"/>
    </source>
</evidence>
<dbReference type="EMBL" id="FWWW01000040">
    <property type="protein sequence ID" value="SMB84631.1"/>
    <property type="molecule type" value="Genomic_DNA"/>
</dbReference>
<evidence type="ECO:0000313" key="2">
    <source>
        <dbReference type="Proteomes" id="UP000192266"/>
    </source>
</evidence>
<name>A0A1W1UUZ0_9BACT</name>
<dbReference type="AlphaFoldDB" id="A0A1W1UUZ0"/>
<dbReference type="OrthoDB" id="883405at2"/>
<reference evidence="1 2" key="1">
    <citation type="submission" date="2017-04" db="EMBL/GenBank/DDBJ databases">
        <authorList>
            <person name="Afonso C.L."/>
            <person name="Miller P.J."/>
            <person name="Scott M.A."/>
            <person name="Spackman E."/>
            <person name="Goraichik I."/>
            <person name="Dimitrov K.M."/>
            <person name="Suarez D.L."/>
            <person name="Swayne D.E."/>
        </authorList>
    </citation>
    <scope>NUCLEOTIDE SEQUENCE [LARGE SCALE GENOMIC DNA]</scope>
    <source>
        <strain evidence="1 2">DSM 11622</strain>
    </source>
</reference>
<dbReference type="STRING" id="645990.SAMN00120144_3407"/>
<dbReference type="Proteomes" id="UP000192266">
    <property type="component" value="Unassembled WGS sequence"/>
</dbReference>
<accession>A0A1W1UUZ0</accession>
<proteinExistence type="predicted"/>
<protein>
    <submittedName>
        <fullName evidence="1">Uncharacterized protein</fullName>
    </submittedName>
</protein>
<organism evidence="1 2">
    <name type="scientific">Hymenobacter roseosalivarius DSM 11622</name>
    <dbReference type="NCBI Taxonomy" id="645990"/>
    <lineage>
        <taxon>Bacteria</taxon>
        <taxon>Pseudomonadati</taxon>
        <taxon>Bacteroidota</taxon>
        <taxon>Cytophagia</taxon>
        <taxon>Cytophagales</taxon>
        <taxon>Hymenobacteraceae</taxon>
        <taxon>Hymenobacter</taxon>
    </lineage>
</organism>
<sequence length="92" mass="11078">MSPSPIVQATRLWQDMLGQEHEMPRSFLWQHVQEMEPDEAGPIDWKNRQPKTRIYLQSGQIICVLGEYDQWRCRWLAYTKWHAVPLRHYGLN</sequence>
<dbReference type="RefSeq" id="WP_143434735.1">
    <property type="nucleotide sequence ID" value="NZ_FWWW01000040.1"/>
</dbReference>
<keyword evidence="2" id="KW-1185">Reference proteome</keyword>
<gene>
    <name evidence="1" type="ORF">SAMN00120144_3407</name>
</gene>